<proteinExistence type="inferred from homology"/>
<protein>
    <submittedName>
        <fullName evidence="6">Protein lifeguard 4 isoform 1</fullName>
    </submittedName>
</protein>
<evidence type="ECO:0000256" key="3">
    <source>
        <dbReference type="ARBA" id="ARBA00022989"/>
    </source>
</evidence>
<dbReference type="GO" id="GO:0043066">
    <property type="term" value="P:negative regulation of apoptotic process"/>
    <property type="evidence" value="ECO:0007669"/>
    <property type="project" value="TreeGrafter"/>
</dbReference>
<evidence type="ECO:0000256" key="4">
    <source>
        <dbReference type="ARBA" id="ARBA00023136"/>
    </source>
</evidence>
<name>A0A4Z2CWK3_SCHJA</name>
<dbReference type="EMBL" id="SKCS01000407">
    <property type="protein sequence ID" value="TNN08524.1"/>
    <property type="molecule type" value="Genomic_DNA"/>
</dbReference>
<comment type="subcellular location">
    <subcellularLocation>
        <location evidence="1">Membrane</location>
        <topology evidence="1">Multi-pass membrane protein</topology>
    </subcellularLocation>
</comment>
<comment type="caution">
    <text evidence="6">The sequence shown here is derived from an EMBL/GenBank/DDBJ whole genome shotgun (WGS) entry which is preliminary data.</text>
</comment>
<dbReference type="PANTHER" id="PTHR23291:SF50">
    <property type="entry name" value="PROTEIN LIFEGUARD 4"/>
    <property type="match status" value="1"/>
</dbReference>
<organism evidence="6 7">
    <name type="scientific">Schistosoma japonicum</name>
    <name type="common">Blood fluke</name>
    <dbReference type="NCBI Taxonomy" id="6182"/>
    <lineage>
        <taxon>Eukaryota</taxon>
        <taxon>Metazoa</taxon>
        <taxon>Spiralia</taxon>
        <taxon>Lophotrochozoa</taxon>
        <taxon>Platyhelminthes</taxon>
        <taxon>Trematoda</taxon>
        <taxon>Digenea</taxon>
        <taxon>Strigeidida</taxon>
        <taxon>Schistosomatoidea</taxon>
        <taxon>Schistosomatidae</taxon>
        <taxon>Schistosoma</taxon>
    </lineage>
</organism>
<accession>A0A4Z2CWK3</accession>
<reference evidence="6 7" key="1">
    <citation type="submission" date="2019-03" db="EMBL/GenBank/DDBJ databases">
        <title>An improved genome assembly of the fluke Schistosoma japonicum.</title>
        <authorList>
            <person name="Hu W."/>
            <person name="Luo F."/>
            <person name="Yin M."/>
            <person name="Mo X."/>
            <person name="Sun C."/>
            <person name="Wu Q."/>
            <person name="Zhu B."/>
            <person name="Xiang M."/>
            <person name="Wang J."/>
            <person name="Wang Y."/>
            <person name="Zhang T."/>
            <person name="Xu B."/>
            <person name="Zheng H."/>
            <person name="Feng Z."/>
        </authorList>
    </citation>
    <scope>NUCLEOTIDE SEQUENCE [LARGE SCALE GENOMIC DNA]</scope>
    <source>
        <strain evidence="6">HuSjv2</strain>
        <tissue evidence="6">Worms</tissue>
    </source>
</reference>
<sequence>MMMLKPILLENLQQNVWLPIVLIFSTFGILLALMWKRRESPTNFVLLYLFTLCESLLVGYAVITYSATVVLQAFILTTIVVMSLMMYTLNSKKDFSKWGVGLSVAFLILLLAGPINLFLGSSLLELCMATGGACLFSLFIIYDTWRIMHHCSPEEYIMACIDLYLDILNLFMYILRLLKELQHNQG</sequence>
<evidence type="ECO:0000256" key="5">
    <source>
        <dbReference type="RuleBase" id="RU004379"/>
    </source>
</evidence>
<dbReference type="AlphaFoldDB" id="A0A4Z2CWK3"/>
<dbReference type="Proteomes" id="UP000311919">
    <property type="component" value="Unassembled WGS sequence"/>
</dbReference>
<dbReference type="Pfam" id="PF01027">
    <property type="entry name" value="Bax1-I"/>
    <property type="match status" value="1"/>
</dbReference>
<keyword evidence="3 5" id="KW-1133">Transmembrane helix</keyword>
<gene>
    <name evidence="6" type="ORF">EWB00_006960</name>
</gene>
<comment type="similarity">
    <text evidence="5">Belongs to the BI1 family.</text>
</comment>
<dbReference type="GO" id="GO:0016020">
    <property type="term" value="C:membrane"/>
    <property type="evidence" value="ECO:0007669"/>
    <property type="project" value="UniProtKB-SubCell"/>
</dbReference>
<feature type="transmembrane region" description="Helical" evidence="5">
    <location>
        <begin position="16"/>
        <end position="33"/>
    </location>
</feature>
<feature type="transmembrane region" description="Helical" evidence="5">
    <location>
        <begin position="45"/>
        <end position="63"/>
    </location>
</feature>
<keyword evidence="7" id="KW-1185">Reference proteome</keyword>
<feature type="transmembrane region" description="Helical" evidence="5">
    <location>
        <begin position="123"/>
        <end position="144"/>
    </location>
</feature>
<feature type="transmembrane region" description="Helical" evidence="5">
    <location>
        <begin position="69"/>
        <end position="87"/>
    </location>
</feature>
<dbReference type="PANTHER" id="PTHR23291">
    <property type="entry name" value="BAX INHIBITOR-RELATED"/>
    <property type="match status" value="1"/>
</dbReference>
<evidence type="ECO:0000313" key="7">
    <source>
        <dbReference type="Proteomes" id="UP000311919"/>
    </source>
</evidence>
<dbReference type="OrthoDB" id="7933078at2759"/>
<evidence type="ECO:0000313" key="6">
    <source>
        <dbReference type="EMBL" id="TNN08524.1"/>
    </source>
</evidence>
<dbReference type="InterPro" id="IPR006214">
    <property type="entry name" value="Bax_inhibitor_1-related"/>
</dbReference>
<keyword evidence="2 5" id="KW-0812">Transmembrane</keyword>
<evidence type="ECO:0000256" key="2">
    <source>
        <dbReference type="ARBA" id="ARBA00022692"/>
    </source>
</evidence>
<evidence type="ECO:0000256" key="1">
    <source>
        <dbReference type="ARBA" id="ARBA00004141"/>
    </source>
</evidence>
<keyword evidence="4 5" id="KW-0472">Membrane</keyword>
<feature type="transmembrane region" description="Helical" evidence="5">
    <location>
        <begin position="99"/>
        <end position="117"/>
    </location>
</feature>